<keyword evidence="10 12" id="KW-0472">Membrane</keyword>
<dbReference type="RefSeq" id="WP_285571279.1">
    <property type="nucleotide sequence ID" value="NZ_BSDE01000001.1"/>
</dbReference>
<dbReference type="InterPro" id="IPR005804">
    <property type="entry name" value="FA_desaturase_dom"/>
</dbReference>
<evidence type="ECO:0000256" key="6">
    <source>
        <dbReference type="ARBA" id="ARBA00022989"/>
    </source>
</evidence>
<dbReference type="PANTHER" id="PTHR11351">
    <property type="entry name" value="ACYL-COA DESATURASE"/>
    <property type="match status" value="1"/>
</dbReference>
<feature type="transmembrane region" description="Helical" evidence="12">
    <location>
        <begin position="40"/>
        <end position="59"/>
    </location>
</feature>
<evidence type="ECO:0000256" key="11">
    <source>
        <dbReference type="ARBA" id="ARBA00023160"/>
    </source>
</evidence>
<feature type="transmembrane region" description="Helical" evidence="12">
    <location>
        <begin position="151"/>
        <end position="174"/>
    </location>
</feature>
<evidence type="ECO:0000256" key="9">
    <source>
        <dbReference type="ARBA" id="ARBA00023098"/>
    </source>
</evidence>
<accession>A0ABQ5QCH1</accession>
<evidence type="ECO:0000256" key="8">
    <source>
        <dbReference type="ARBA" id="ARBA00023004"/>
    </source>
</evidence>
<evidence type="ECO:0000259" key="13">
    <source>
        <dbReference type="Pfam" id="PF00487"/>
    </source>
</evidence>
<dbReference type="Pfam" id="PF00487">
    <property type="entry name" value="FA_desaturase"/>
    <property type="match status" value="1"/>
</dbReference>
<name>A0ABQ5QCH1_9BACT</name>
<keyword evidence="3" id="KW-0444">Lipid biosynthesis</keyword>
<dbReference type="PRINTS" id="PR00075">
    <property type="entry name" value="FACDDSATRASE"/>
</dbReference>
<dbReference type="EMBL" id="BSDE01000001">
    <property type="protein sequence ID" value="GLH72532.1"/>
    <property type="molecule type" value="Genomic_DNA"/>
</dbReference>
<keyword evidence="15" id="KW-1185">Reference proteome</keyword>
<evidence type="ECO:0000256" key="12">
    <source>
        <dbReference type="SAM" id="Phobius"/>
    </source>
</evidence>
<dbReference type="InterPro" id="IPR015876">
    <property type="entry name" value="Acyl-CoA_DS"/>
</dbReference>
<evidence type="ECO:0000256" key="2">
    <source>
        <dbReference type="ARBA" id="ARBA00008749"/>
    </source>
</evidence>
<dbReference type="PANTHER" id="PTHR11351:SF31">
    <property type="entry name" value="DESATURASE 1, ISOFORM A-RELATED"/>
    <property type="match status" value="1"/>
</dbReference>
<proteinExistence type="inferred from homology"/>
<keyword evidence="9" id="KW-0443">Lipid metabolism</keyword>
<keyword evidence="7" id="KW-0560">Oxidoreductase</keyword>
<reference evidence="14 15" key="1">
    <citation type="journal article" date="2023" name="Antonie Van Leeuwenhoek">
        <title>Mesoterricola silvestris gen. nov., sp. nov., Mesoterricola sediminis sp. nov., Geothrix oryzae sp. nov., Geothrix edaphica sp. nov., Geothrix rubra sp. nov., and Geothrix limicola sp. nov., six novel members of Acidobacteriota isolated from soils.</title>
        <authorList>
            <person name="Itoh H."/>
            <person name="Sugisawa Y."/>
            <person name="Mise K."/>
            <person name="Xu Z."/>
            <person name="Kuniyasu M."/>
            <person name="Ushijima N."/>
            <person name="Kawano K."/>
            <person name="Kobayashi E."/>
            <person name="Shiratori Y."/>
            <person name="Masuda Y."/>
            <person name="Senoo K."/>
        </authorList>
    </citation>
    <scope>NUCLEOTIDE SEQUENCE [LARGE SCALE GENOMIC DNA]</scope>
    <source>
        <strain evidence="14 15">Red804</strain>
    </source>
</reference>
<evidence type="ECO:0000313" key="14">
    <source>
        <dbReference type="EMBL" id="GLH72532.1"/>
    </source>
</evidence>
<feature type="domain" description="Fatty acid desaturase" evidence="13">
    <location>
        <begin position="43"/>
        <end position="248"/>
    </location>
</feature>
<organism evidence="14 15">
    <name type="scientific">Geothrix limicola</name>
    <dbReference type="NCBI Taxonomy" id="2927978"/>
    <lineage>
        <taxon>Bacteria</taxon>
        <taxon>Pseudomonadati</taxon>
        <taxon>Acidobacteriota</taxon>
        <taxon>Holophagae</taxon>
        <taxon>Holophagales</taxon>
        <taxon>Holophagaceae</taxon>
        <taxon>Geothrix</taxon>
    </lineage>
</organism>
<keyword evidence="5" id="KW-0276">Fatty acid metabolism</keyword>
<keyword evidence="11" id="KW-0275">Fatty acid biosynthesis</keyword>
<comment type="subcellular location">
    <subcellularLocation>
        <location evidence="1">Membrane</location>
        <topology evidence="1">Multi-pass membrane protein</topology>
    </subcellularLocation>
</comment>
<gene>
    <name evidence="14" type="ORF">GETHLI_10340</name>
</gene>
<dbReference type="Proteomes" id="UP001165069">
    <property type="component" value="Unassembled WGS sequence"/>
</dbReference>
<evidence type="ECO:0000256" key="5">
    <source>
        <dbReference type="ARBA" id="ARBA00022832"/>
    </source>
</evidence>
<protein>
    <recommendedName>
        <fullName evidence="13">Fatty acid desaturase domain-containing protein</fullName>
    </recommendedName>
</protein>
<evidence type="ECO:0000256" key="10">
    <source>
        <dbReference type="ARBA" id="ARBA00023136"/>
    </source>
</evidence>
<evidence type="ECO:0000313" key="15">
    <source>
        <dbReference type="Proteomes" id="UP001165069"/>
    </source>
</evidence>
<comment type="caution">
    <text evidence="14">The sequence shown here is derived from an EMBL/GenBank/DDBJ whole genome shotgun (WGS) entry which is preliminary data.</text>
</comment>
<comment type="similarity">
    <text evidence="2">Belongs to the fatty acid desaturase type 2 family.</text>
</comment>
<dbReference type="CDD" id="cd03505">
    <property type="entry name" value="Delta9-FADS-like"/>
    <property type="match status" value="1"/>
</dbReference>
<keyword evidence="8" id="KW-0408">Iron</keyword>
<evidence type="ECO:0000256" key="7">
    <source>
        <dbReference type="ARBA" id="ARBA00023002"/>
    </source>
</evidence>
<keyword evidence="4 12" id="KW-0812">Transmembrane</keyword>
<keyword evidence="6 12" id="KW-1133">Transmembrane helix</keyword>
<evidence type="ECO:0000256" key="3">
    <source>
        <dbReference type="ARBA" id="ARBA00022516"/>
    </source>
</evidence>
<evidence type="ECO:0000256" key="4">
    <source>
        <dbReference type="ARBA" id="ARBA00022692"/>
    </source>
</evidence>
<evidence type="ECO:0000256" key="1">
    <source>
        <dbReference type="ARBA" id="ARBA00004141"/>
    </source>
</evidence>
<sequence>MATQAHRSVLNTLFLEGTLLLAVLLVPLKLVLQGLRWSEVGMFVLMFVLIGLSVTIGYHRLFSHRSFQAAWPLRLAILLFGAAAFENSALWWCSDHRQHHRFVDDPTRDPYAISRGFWYAHWLWVMEGEVRPMEGVEDLQKDPLVRWQHRYHFWIGAAVALIPVYVGLMTGNLWGQATIGLLLRIVLTHHSTFLINSAAHVWGSQPYSDANSSRDNGFLAPLTFGEGYHNFHHMWQWDYRNAVNWYQWDPGKWIIFSLAGLGLARGLRRVPDTVIRRARLAMEAKRLAAVLASAKPNLVEGLRERLSAAKGRMDEALVALQVRRDAWEVRKAEWKAKGLARGEAWKKQRGEWKADRARCRRELREAWMAWKAARMQVRGLGCA</sequence>
<feature type="transmembrane region" description="Helical" evidence="12">
    <location>
        <begin position="9"/>
        <end position="28"/>
    </location>
</feature>